<sequence length="133" mass="15322">MAKDTRPYITVTNELFRHPKWTGLPNDKTRLYLLELWGHCNEFRTDGAVVKHVLHAKGAPVAKALIAAGWVETTDDPQLFLMHDYLSHQPSKEEIEERIADKKSAGKLGAHRQWHVKRNKQHPDCEYCRDGIV</sequence>
<name>A0A345KN35_9CAUD</name>
<proteinExistence type="predicted"/>
<dbReference type="EMBL" id="MH450123">
    <property type="protein sequence ID" value="AXH44437.1"/>
    <property type="molecule type" value="Genomic_DNA"/>
</dbReference>
<dbReference type="GeneID" id="77925087"/>
<reference evidence="2" key="1">
    <citation type="submission" date="2018-06" db="EMBL/GenBank/DDBJ databases">
        <authorList>
            <person name="Zhirakovskaya E."/>
        </authorList>
    </citation>
    <scope>NUCLEOTIDE SEQUENCE [LARGE SCALE GENOMIC DNA]</scope>
</reference>
<organism evidence="1 2">
    <name type="scientific">Arthrobacter phage MargaretKali</name>
    <dbReference type="NCBI Taxonomy" id="2250414"/>
    <lineage>
        <taxon>Viruses</taxon>
        <taxon>Duplodnaviria</taxon>
        <taxon>Heunggongvirae</taxon>
        <taxon>Uroviricota</taxon>
        <taxon>Caudoviricetes</taxon>
        <taxon>Kumottavirus</taxon>
        <taxon>Kumottavirus margaretkali</taxon>
    </lineage>
</organism>
<accession>A0A345KN35</accession>
<evidence type="ECO:0000313" key="1">
    <source>
        <dbReference type="EMBL" id="AXH44437.1"/>
    </source>
</evidence>
<dbReference type="KEGG" id="vg:77925087"/>
<protein>
    <submittedName>
        <fullName evidence="1">Uncharacterized protein</fullName>
    </submittedName>
</protein>
<evidence type="ECO:0000313" key="2">
    <source>
        <dbReference type="Proteomes" id="UP000257231"/>
    </source>
</evidence>
<gene>
    <name evidence="1" type="primary">57</name>
    <name evidence="1" type="ORF">SEA_MARGARETKALI_57</name>
</gene>
<keyword evidence="2" id="KW-1185">Reference proteome</keyword>
<dbReference type="RefSeq" id="YP_010649539.1">
    <property type="nucleotide sequence ID" value="NC_070769.1"/>
</dbReference>
<dbReference type="Proteomes" id="UP000257231">
    <property type="component" value="Segment"/>
</dbReference>